<proteinExistence type="predicted"/>
<sequence length="105" mass="11755">MLLSCCLPFVMPSGLQEGHCSHVDLRRQGTRRTTGALTTTAAKTPKFPSEVVDKTVEQIEKSLESMEDEAERIYRDEQLSLVEDEAAATRDMMYVQVEFVDGGEN</sequence>
<organism evidence="2 3">
    <name type="scientific">Sphagnum jensenii</name>
    <dbReference type="NCBI Taxonomy" id="128206"/>
    <lineage>
        <taxon>Eukaryota</taxon>
        <taxon>Viridiplantae</taxon>
        <taxon>Streptophyta</taxon>
        <taxon>Embryophyta</taxon>
        <taxon>Bryophyta</taxon>
        <taxon>Sphagnophytina</taxon>
        <taxon>Sphagnopsida</taxon>
        <taxon>Sphagnales</taxon>
        <taxon>Sphagnaceae</taxon>
        <taxon>Sphagnum</taxon>
    </lineage>
</organism>
<dbReference type="EMBL" id="OZ020103">
    <property type="protein sequence ID" value="CAK9277724.1"/>
    <property type="molecule type" value="Genomic_DNA"/>
</dbReference>
<name>A0ABP0XGJ1_9BRYO</name>
<reference evidence="2" key="1">
    <citation type="submission" date="2024-02" db="EMBL/GenBank/DDBJ databases">
        <authorList>
            <consortium name="ELIXIR-Norway"/>
            <consortium name="Elixir Norway"/>
        </authorList>
    </citation>
    <scope>NUCLEOTIDE SEQUENCE</scope>
</reference>
<keyword evidence="1" id="KW-0175">Coiled coil</keyword>
<feature type="coiled-coil region" evidence="1">
    <location>
        <begin position="49"/>
        <end position="76"/>
    </location>
</feature>
<accession>A0ABP0XGJ1</accession>
<dbReference type="Proteomes" id="UP001497444">
    <property type="component" value="Chromosome 8"/>
</dbReference>
<protein>
    <submittedName>
        <fullName evidence="2">Uncharacterized protein</fullName>
    </submittedName>
</protein>
<evidence type="ECO:0000256" key="1">
    <source>
        <dbReference type="SAM" id="Coils"/>
    </source>
</evidence>
<keyword evidence="3" id="KW-1185">Reference proteome</keyword>
<evidence type="ECO:0000313" key="2">
    <source>
        <dbReference type="EMBL" id="CAK9277724.1"/>
    </source>
</evidence>
<gene>
    <name evidence="2" type="ORF">CSSPJE1EN1_LOCUS23202</name>
</gene>
<evidence type="ECO:0000313" key="3">
    <source>
        <dbReference type="Proteomes" id="UP001497444"/>
    </source>
</evidence>